<sequence length="26" mass="2680">STTTTSTTTSTTSSTTAIPRNSKFTV</sequence>
<feature type="non-terminal residue" evidence="2">
    <location>
        <position position="1"/>
    </location>
</feature>
<feature type="region of interest" description="Disordered" evidence="1">
    <location>
        <begin position="1"/>
        <end position="26"/>
    </location>
</feature>
<name>A0A819YQJ4_9BILA</name>
<dbReference type="Proteomes" id="UP000663868">
    <property type="component" value="Unassembled WGS sequence"/>
</dbReference>
<dbReference type="AlphaFoldDB" id="A0A819YQJ4"/>
<protein>
    <submittedName>
        <fullName evidence="2">Uncharacterized protein</fullName>
    </submittedName>
</protein>
<feature type="compositionally biased region" description="Low complexity" evidence="1">
    <location>
        <begin position="1"/>
        <end position="16"/>
    </location>
</feature>
<organism evidence="2 3">
    <name type="scientific">Adineta steineri</name>
    <dbReference type="NCBI Taxonomy" id="433720"/>
    <lineage>
        <taxon>Eukaryota</taxon>
        <taxon>Metazoa</taxon>
        <taxon>Spiralia</taxon>
        <taxon>Gnathifera</taxon>
        <taxon>Rotifera</taxon>
        <taxon>Eurotatoria</taxon>
        <taxon>Bdelloidea</taxon>
        <taxon>Adinetida</taxon>
        <taxon>Adinetidae</taxon>
        <taxon>Adineta</taxon>
    </lineage>
</organism>
<comment type="caution">
    <text evidence="2">The sequence shown here is derived from an EMBL/GenBank/DDBJ whole genome shotgun (WGS) entry which is preliminary data.</text>
</comment>
<reference evidence="2" key="1">
    <citation type="submission" date="2021-02" db="EMBL/GenBank/DDBJ databases">
        <authorList>
            <person name="Nowell W R."/>
        </authorList>
    </citation>
    <scope>NUCLEOTIDE SEQUENCE</scope>
</reference>
<feature type="compositionally biased region" description="Polar residues" evidence="1">
    <location>
        <begin position="17"/>
        <end position="26"/>
    </location>
</feature>
<accession>A0A819YQJ4</accession>
<proteinExistence type="predicted"/>
<evidence type="ECO:0000256" key="1">
    <source>
        <dbReference type="SAM" id="MobiDB-lite"/>
    </source>
</evidence>
<gene>
    <name evidence="2" type="ORF">KXQ929_LOCUS37868</name>
</gene>
<evidence type="ECO:0000313" key="3">
    <source>
        <dbReference type="Proteomes" id="UP000663868"/>
    </source>
</evidence>
<evidence type="ECO:0000313" key="2">
    <source>
        <dbReference type="EMBL" id="CAF4161956.1"/>
    </source>
</evidence>
<dbReference type="EMBL" id="CAJOBB010006479">
    <property type="protein sequence ID" value="CAF4161956.1"/>
    <property type="molecule type" value="Genomic_DNA"/>
</dbReference>